<name>A0A1J5IPQ9_9BACT</name>
<gene>
    <name evidence="2" type="ORF">AUK40_00785</name>
</gene>
<keyword evidence="1" id="KW-1133">Transmembrane helix</keyword>
<evidence type="ECO:0000313" key="3">
    <source>
        <dbReference type="Proteomes" id="UP000183245"/>
    </source>
</evidence>
<keyword evidence="1" id="KW-0812">Transmembrane</keyword>
<keyword evidence="1" id="KW-0472">Membrane</keyword>
<comment type="caution">
    <text evidence="2">The sequence shown here is derived from an EMBL/GenBank/DDBJ whole genome shotgun (WGS) entry which is preliminary data.</text>
</comment>
<organism evidence="2 3">
    <name type="scientific">Candidatus Wirthbacteria bacterium CG2_30_54_11</name>
    <dbReference type="NCBI Taxonomy" id="1817892"/>
    <lineage>
        <taxon>Bacteria</taxon>
        <taxon>Candidatus Wirthbacteria</taxon>
    </lineage>
</organism>
<proteinExistence type="predicted"/>
<accession>A0A1J5IPQ9</accession>
<sequence length="170" mass="18767">MTPATEHGQSPARTAPFIFNLMFAGLLLWAAVLWAIPRTSAGAVLPFRLHFEWGACEERGERGILDINDAGALNLLLLASDQRTGREQSRQLSSDDLQELKAALEENSVWDLPTEIVSPEDAIVLMPGCSHLEVRSGRDQTTIDEADGINTKYFQLKSYLVDLAQSRGDQ</sequence>
<dbReference type="STRING" id="1817892.AUK40_00785"/>
<feature type="transmembrane region" description="Helical" evidence="1">
    <location>
        <begin position="17"/>
        <end position="36"/>
    </location>
</feature>
<dbReference type="EMBL" id="MNZT01000016">
    <property type="protein sequence ID" value="OIP99157.1"/>
    <property type="molecule type" value="Genomic_DNA"/>
</dbReference>
<dbReference type="AlphaFoldDB" id="A0A1J5IPQ9"/>
<evidence type="ECO:0000313" key="2">
    <source>
        <dbReference type="EMBL" id="OIP99157.1"/>
    </source>
</evidence>
<reference evidence="2 3" key="1">
    <citation type="journal article" date="2016" name="Environ. Microbiol.">
        <title>Genomic resolution of a cold subsurface aquifer community provides metabolic insights for novel microbes adapted to high CO concentrations.</title>
        <authorList>
            <person name="Probst A.J."/>
            <person name="Castelle C.J."/>
            <person name="Singh A."/>
            <person name="Brown C.T."/>
            <person name="Anantharaman K."/>
            <person name="Sharon I."/>
            <person name="Hug L.A."/>
            <person name="Burstein D."/>
            <person name="Emerson J.B."/>
            <person name="Thomas B.C."/>
            <person name="Banfield J.F."/>
        </authorList>
    </citation>
    <scope>NUCLEOTIDE SEQUENCE [LARGE SCALE GENOMIC DNA]</scope>
    <source>
        <strain evidence="2">CG2_30_54_11</strain>
    </source>
</reference>
<dbReference type="Proteomes" id="UP000183245">
    <property type="component" value="Unassembled WGS sequence"/>
</dbReference>
<protein>
    <submittedName>
        <fullName evidence="2">Uncharacterized protein</fullName>
    </submittedName>
</protein>
<evidence type="ECO:0000256" key="1">
    <source>
        <dbReference type="SAM" id="Phobius"/>
    </source>
</evidence>